<proteinExistence type="predicted"/>
<evidence type="ECO:0000313" key="2">
    <source>
        <dbReference type="EMBL" id="EJN58589.1"/>
    </source>
</evidence>
<gene>
    <name evidence="2" type="ORF">HSB1_30670</name>
</gene>
<dbReference type="EMBL" id="ALJD01000008">
    <property type="protein sequence ID" value="EJN58589.1"/>
    <property type="molecule type" value="Genomic_DNA"/>
</dbReference>
<sequence length="125" mass="13222">MPSTQSSRSHPRVRRELLFYAVSVVLIGVVTPIVTTWDALLSVEGALFGALGSLFGVVGMWSDGLTRVRGRSTPSRGQFVAIFVASLLGQALFVLVPTPTIAGIFGFLGTVATIRVGQVTTGQYP</sequence>
<dbReference type="AlphaFoldDB" id="J3JER4"/>
<name>J3JER4_9EURY</name>
<keyword evidence="1" id="KW-0472">Membrane</keyword>
<protein>
    <submittedName>
        <fullName evidence="2">Uncharacterized protein</fullName>
    </submittedName>
</protein>
<reference evidence="2 3" key="1">
    <citation type="journal article" date="2012" name="J. Bacteriol.">
        <title>Draft Genome Sequence of the Extremely Halophilic Archaeon Halogranum salarium B-1T.</title>
        <authorList>
            <person name="Kim K.K."/>
            <person name="Lee K.C."/>
            <person name="Lee J.S."/>
        </authorList>
    </citation>
    <scope>NUCLEOTIDE SEQUENCE [LARGE SCALE GENOMIC DNA]</scope>
    <source>
        <strain evidence="2 3">B-1</strain>
    </source>
</reference>
<organism evidence="2 3">
    <name type="scientific">Halogranum salarium B-1</name>
    <dbReference type="NCBI Taxonomy" id="1210908"/>
    <lineage>
        <taxon>Archaea</taxon>
        <taxon>Methanobacteriati</taxon>
        <taxon>Methanobacteriota</taxon>
        <taxon>Stenosarchaea group</taxon>
        <taxon>Halobacteria</taxon>
        <taxon>Halobacteriales</taxon>
        <taxon>Haloferacaceae</taxon>
    </lineage>
</organism>
<keyword evidence="1" id="KW-0812">Transmembrane</keyword>
<feature type="transmembrane region" description="Helical" evidence="1">
    <location>
        <begin position="77"/>
        <end position="95"/>
    </location>
</feature>
<keyword evidence="1" id="KW-1133">Transmembrane helix</keyword>
<comment type="caution">
    <text evidence="2">The sequence shown here is derived from an EMBL/GenBank/DDBJ whole genome shotgun (WGS) entry which is preliminary data.</text>
</comment>
<evidence type="ECO:0000313" key="3">
    <source>
        <dbReference type="Proteomes" id="UP000007813"/>
    </source>
</evidence>
<feature type="transmembrane region" description="Helical" evidence="1">
    <location>
        <begin position="46"/>
        <end position="65"/>
    </location>
</feature>
<dbReference type="Proteomes" id="UP000007813">
    <property type="component" value="Unassembled WGS sequence"/>
</dbReference>
<evidence type="ECO:0000256" key="1">
    <source>
        <dbReference type="SAM" id="Phobius"/>
    </source>
</evidence>
<feature type="transmembrane region" description="Helical" evidence="1">
    <location>
        <begin position="17"/>
        <end position="34"/>
    </location>
</feature>
<dbReference type="RefSeq" id="WP_009375981.1">
    <property type="nucleotide sequence ID" value="NZ_ALJD01000008.1"/>
</dbReference>
<accession>J3JER4</accession>